<gene>
    <name evidence="8" type="ORF">EHW67_13035</name>
</gene>
<evidence type="ECO:0000256" key="2">
    <source>
        <dbReference type="ARBA" id="ARBA00022723"/>
    </source>
</evidence>
<evidence type="ECO:0000256" key="3">
    <source>
        <dbReference type="ARBA" id="ARBA00022982"/>
    </source>
</evidence>
<evidence type="ECO:0000256" key="4">
    <source>
        <dbReference type="ARBA" id="ARBA00023008"/>
    </source>
</evidence>
<dbReference type="RefSeq" id="WP_126162830.1">
    <property type="nucleotide sequence ID" value="NZ_RQPJ01000008.1"/>
</dbReference>
<dbReference type="SUPFAM" id="SSF48371">
    <property type="entry name" value="ARM repeat"/>
    <property type="match status" value="1"/>
</dbReference>
<dbReference type="NCBIfam" id="TIGR02604">
    <property type="entry name" value="Piru_Ver_Nterm"/>
    <property type="match status" value="1"/>
</dbReference>
<dbReference type="Gene3D" id="3.40.50.880">
    <property type="match status" value="1"/>
</dbReference>
<dbReference type="PROSITE" id="PS51257">
    <property type="entry name" value="PROKAR_LIPOPROTEIN"/>
    <property type="match status" value="1"/>
</dbReference>
<organism evidence="8 9">
    <name type="scientific">Arenibacter aquaticus</name>
    <dbReference type="NCBI Taxonomy" id="2489054"/>
    <lineage>
        <taxon>Bacteria</taxon>
        <taxon>Pseudomonadati</taxon>
        <taxon>Bacteroidota</taxon>
        <taxon>Flavobacteriia</taxon>
        <taxon>Flavobacteriales</taxon>
        <taxon>Flavobacteriaceae</taxon>
        <taxon>Arenibacter</taxon>
    </lineage>
</organism>
<dbReference type="InterPro" id="IPR028871">
    <property type="entry name" value="BlueCu_1_BS"/>
</dbReference>
<dbReference type="OrthoDB" id="9812332at2"/>
<dbReference type="Gene3D" id="2.60.120.260">
    <property type="entry name" value="Galactose-binding domain-like"/>
    <property type="match status" value="1"/>
</dbReference>
<dbReference type="Pfam" id="PF06283">
    <property type="entry name" value="ThuA"/>
    <property type="match status" value="1"/>
</dbReference>
<dbReference type="Proteomes" id="UP000267585">
    <property type="component" value="Unassembled WGS sequence"/>
</dbReference>
<keyword evidence="2" id="KW-0479">Metal-binding</keyword>
<dbReference type="Gene3D" id="2.60.40.420">
    <property type="entry name" value="Cupredoxins - blue copper proteins"/>
    <property type="match status" value="1"/>
</dbReference>
<evidence type="ECO:0000259" key="7">
    <source>
        <dbReference type="Pfam" id="PF23500"/>
    </source>
</evidence>
<dbReference type="Pfam" id="PF23500">
    <property type="entry name" value="DUF7133"/>
    <property type="match status" value="1"/>
</dbReference>
<dbReference type="PANTHER" id="PTHR33546">
    <property type="entry name" value="LARGE, MULTIFUNCTIONAL SECRETED PROTEIN-RELATED"/>
    <property type="match status" value="1"/>
</dbReference>
<dbReference type="EMBL" id="RQPJ01000008">
    <property type="protein sequence ID" value="RTE53099.1"/>
    <property type="molecule type" value="Genomic_DNA"/>
</dbReference>
<keyword evidence="3" id="KW-0249">Electron transport</keyword>
<name>A0A3S0AY75_9FLAO</name>
<dbReference type="GO" id="GO:0005507">
    <property type="term" value="F:copper ion binding"/>
    <property type="evidence" value="ECO:0007669"/>
    <property type="project" value="InterPro"/>
</dbReference>
<keyword evidence="4" id="KW-0186">Copper</keyword>
<dbReference type="InterPro" id="IPR055557">
    <property type="entry name" value="DUF7133"/>
</dbReference>
<dbReference type="InterPro" id="IPR008979">
    <property type="entry name" value="Galactose-bd-like_sf"/>
</dbReference>
<dbReference type="InterPro" id="IPR011042">
    <property type="entry name" value="6-blade_b-propeller_TolB-like"/>
</dbReference>
<dbReference type="Gene3D" id="1.25.10.10">
    <property type="entry name" value="Leucine-rich Repeat Variant"/>
    <property type="match status" value="1"/>
</dbReference>
<dbReference type="SUPFAM" id="SSF52317">
    <property type="entry name" value="Class I glutamine amidotransferase-like"/>
    <property type="match status" value="1"/>
</dbReference>
<dbReference type="PROSITE" id="PS00196">
    <property type="entry name" value="COPPER_BLUE"/>
    <property type="match status" value="1"/>
</dbReference>
<dbReference type="InterPro" id="IPR029062">
    <property type="entry name" value="Class_I_gatase-like"/>
</dbReference>
<evidence type="ECO:0000259" key="5">
    <source>
        <dbReference type="Pfam" id="PF00127"/>
    </source>
</evidence>
<keyword evidence="1" id="KW-0813">Transport</keyword>
<dbReference type="GO" id="GO:0009055">
    <property type="term" value="F:electron transfer activity"/>
    <property type="evidence" value="ECO:0007669"/>
    <property type="project" value="InterPro"/>
</dbReference>
<feature type="domain" description="ThuA-like" evidence="6">
    <location>
        <begin position="42"/>
        <end position="235"/>
    </location>
</feature>
<feature type="domain" description="DUF7133" evidence="7">
    <location>
        <begin position="279"/>
        <end position="662"/>
    </location>
</feature>
<dbReference type="InterPro" id="IPR013428">
    <property type="entry name" value="Membrane-bound_put_N"/>
</dbReference>
<dbReference type="InterPro" id="IPR011989">
    <property type="entry name" value="ARM-like"/>
</dbReference>
<dbReference type="SUPFAM" id="SSF50952">
    <property type="entry name" value="Soluble quinoprotein glucose dehydrogenase"/>
    <property type="match status" value="1"/>
</dbReference>
<comment type="caution">
    <text evidence="8">The sequence shown here is derived from an EMBL/GenBank/DDBJ whole genome shotgun (WGS) entry which is preliminary data.</text>
</comment>
<dbReference type="AlphaFoldDB" id="A0A3S0AY75"/>
<sequence>MKTTNALFFCLFILMVTLLGCKLSESKKKDNQPRRIEMLFLGHANEHHNSRAYMPILASSLTKSGINITYTEEVEDLNKETLESYDGVILYANYENRFPEQEKALMEFVAEGHAFIPIHCASFCFNESEEYVDMVGGQFMAHGTDTFTAEIMNNTHPIMKKVKEFTTWDETYVHDKMADDITVLMERVVDDHREPWTWVKKYGKGKVFYTAYGHDERTWSKPGFQNLIKEGILWAIDEQTKRNWEEFIKDIPTLKYKEMSNIPNYEKRDPAPKYQLPLSPEESEKLIQVPAGFKLELFASEPDIINPIAMNWDEKGRLWVIETVDYPNTVRDDKGMGDDRIKICEDTDGDGKADKFTIFADKLNIPTSFAFVNGGILVSQAPYFLFLKDTNGDDKADVKEIAMEGWGVFDTHAGPSNLQIGIDNNIYGVVGYSGFEGNIAGEDLKFGQGIYRFNKKMEQFEFLTNTSNNTWGLGITEDNAVFASTANNTHSVFMGIPNRNLAEVAGISFKGSEKIDGHYGMLPITQNVRQVDVFGGFTAAAGHHFYTARTFPKEYWNKYAFVCEPTGGVVHIANIEKNGAGYLEKDGGNLMASSDEWFSPVEAKVGPDGAVWVLDWYNFIIQHNPTPNVDRGGYDAVNGPGNAYKNPLRDRSHGRIWRISPKYREEAKLISLDRNKPQELLEALTHNNMFWRMTAQRLLVENGSQEVVPQLIELIENRKVDELGLNPGALHGLWTLEGLGAISSDTQVMEIVKSALSHPSAAVRKAAIGVLPKNNTIDSLLLKTDILEDEAAEVQLAALLYFAEREPSMEIGKRLYELSNKKQLLADEWLAKALYAAGSKHHKGFVAAYLASNPNFGKGSVKDSPRQAMDFDDTQWQTMLLPQLIEDAGLQMDGIIWFRKELTIPANRVGRKGTLSLGPIDDSDKVYLNGRLIGETENDYKANRVYSIPAGILKAGKNSIAVRVEDTGGGGGIWGKEEQMVFNSGQFNTTLAGEWKYDVELDFSREAKDLFAHKPLGEILVETYINEVKAGKNNEEDNNSGAVVVNIKTIKNEMKFDLTEFVVEAGQAVELVFENTDFMQHNLVVTKLGAKEKVGLAADKLAMDPNGAEKNYVPEMPEVLFATAIINPEEKVVLKFKAPTKPGDYPFICTFPGHWRIMQGVMKVVKVK</sequence>
<dbReference type="InterPro" id="IPR000923">
    <property type="entry name" value="BlueCu_1"/>
</dbReference>
<evidence type="ECO:0000259" key="6">
    <source>
        <dbReference type="Pfam" id="PF06283"/>
    </source>
</evidence>
<dbReference type="SUPFAM" id="SSF49785">
    <property type="entry name" value="Galactose-binding domain-like"/>
    <property type="match status" value="1"/>
</dbReference>
<dbReference type="Pfam" id="PF00127">
    <property type="entry name" value="Copper-bind"/>
    <property type="match status" value="1"/>
</dbReference>
<dbReference type="SUPFAM" id="SSF49503">
    <property type="entry name" value="Cupredoxins"/>
    <property type="match status" value="1"/>
</dbReference>
<reference evidence="8 9" key="1">
    <citation type="submission" date="2018-11" db="EMBL/GenBank/DDBJ databases">
        <title>Arenibacter aquaticus sp.nov., a marine bacterium isolated from surface seawater in the South China Sea.</title>
        <authorList>
            <person name="Guo J."/>
            <person name="Sun J."/>
        </authorList>
    </citation>
    <scope>NUCLEOTIDE SEQUENCE [LARGE SCALE GENOMIC DNA]</scope>
    <source>
        <strain evidence="8 9">GUO666</strain>
    </source>
</reference>
<dbReference type="InterPro" id="IPR016024">
    <property type="entry name" value="ARM-type_fold"/>
</dbReference>
<keyword evidence="9" id="KW-1185">Reference proteome</keyword>
<evidence type="ECO:0000313" key="9">
    <source>
        <dbReference type="Proteomes" id="UP000267585"/>
    </source>
</evidence>
<dbReference type="InterPro" id="IPR008972">
    <property type="entry name" value="Cupredoxin"/>
</dbReference>
<proteinExistence type="predicted"/>
<dbReference type="InterPro" id="IPR029010">
    <property type="entry name" value="ThuA-like"/>
</dbReference>
<dbReference type="PANTHER" id="PTHR33546:SF1">
    <property type="entry name" value="LARGE, MULTIFUNCTIONAL SECRETED PROTEIN"/>
    <property type="match status" value="1"/>
</dbReference>
<evidence type="ECO:0000256" key="1">
    <source>
        <dbReference type="ARBA" id="ARBA00022448"/>
    </source>
</evidence>
<protein>
    <submittedName>
        <fullName evidence="8">Dehydrogenase</fullName>
    </submittedName>
</protein>
<feature type="domain" description="Blue (type 1) copper" evidence="5">
    <location>
        <begin position="1045"/>
        <end position="1164"/>
    </location>
</feature>
<dbReference type="CDD" id="cd04233">
    <property type="entry name" value="Auracyanin"/>
    <property type="match status" value="1"/>
</dbReference>
<dbReference type="InterPro" id="IPR011041">
    <property type="entry name" value="Quinoprot_gluc/sorb_DH_b-prop"/>
</dbReference>
<evidence type="ECO:0000313" key="8">
    <source>
        <dbReference type="EMBL" id="RTE53099.1"/>
    </source>
</evidence>
<dbReference type="Gene3D" id="2.120.10.30">
    <property type="entry name" value="TolB, C-terminal domain"/>
    <property type="match status" value="1"/>
</dbReference>
<accession>A0A3S0AY75</accession>